<feature type="region of interest" description="Disordered" evidence="1">
    <location>
        <begin position="57"/>
        <end position="106"/>
    </location>
</feature>
<protein>
    <submittedName>
        <fullName evidence="2">Uncharacterized protein</fullName>
    </submittedName>
</protein>
<comment type="caution">
    <text evidence="2">The sequence shown here is derived from an EMBL/GenBank/DDBJ whole genome shotgun (WGS) entry which is preliminary data.</text>
</comment>
<accession>A0ABV0ZTT1</accession>
<evidence type="ECO:0000313" key="2">
    <source>
        <dbReference type="EMBL" id="MEQ2309639.1"/>
    </source>
</evidence>
<dbReference type="EMBL" id="JAHRIP010075262">
    <property type="protein sequence ID" value="MEQ2309639.1"/>
    <property type="molecule type" value="Genomic_DNA"/>
</dbReference>
<keyword evidence="3" id="KW-1185">Reference proteome</keyword>
<evidence type="ECO:0000313" key="3">
    <source>
        <dbReference type="Proteomes" id="UP001469553"/>
    </source>
</evidence>
<reference evidence="2 3" key="1">
    <citation type="submission" date="2021-06" db="EMBL/GenBank/DDBJ databases">
        <authorList>
            <person name="Palmer J.M."/>
        </authorList>
    </citation>
    <scope>NUCLEOTIDE SEQUENCE [LARGE SCALE GENOMIC DNA]</scope>
    <source>
        <strain evidence="2 3">AS_MEX2019</strain>
        <tissue evidence="2">Muscle</tissue>
    </source>
</reference>
<proteinExistence type="predicted"/>
<gene>
    <name evidence="2" type="ORF">AMECASPLE_000891</name>
</gene>
<name>A0ABV0ZTT1_9TELE</name>
<evidence type="ECO:0000256" key="1">
    <source>
        <dbReference type="SAM" id="MobiDB-lite"/>
    </source>
</evidence>
<sequence length="131" mass="14315">MSDATSFLACHLDKCSLQHISFCFCNENGAENKKNEESEPPACQLRSASRPIKCKVATVPRQSTSSSKPTKRGKEILRWASQATSSPGDDNQDKGHSPGEPSIEAHVLHLLGGILQDLDLTPQKHGHRRPC</sequence>
<dbReference type="Proteomes" id="UP001469553">
    <property type="component" value="Unassembled WGS sequence"/>
</dbReference>
<organism evidence="2 3">
    <name type="scientific">Ameca splendens</name>
    <dbReference type="NCBI Taxonomy" id="208324"/>
    <lineage>
        <taxon>Eukaryota</taxon>
        <taxon>Metazoa</taxon>
        <taxon>Chordata</taxon>
        <taxon>Craniata</taxon>
        <taxon>Vertebrata</taxon>
        <taxon>Euteleostomi</taxon>
        <taxon>Actinopterygii</taxon>
        <taxon>Neopterygii</taxon>
        <taxon>Teleostei</taxon>
        <taxon>Neoteleostei</taxon>
        <taxon>Acanthomorphata</taxon>
        <taxon>Ovalentaria</taxon>
        <taxon>Atherinomorphae</taxon>
        <taxon>Cyprinodontiformes</taxon>
        <taxon>Goodeidae</taxon>
        <taxon>Ameca</taxon>
    </lineage>
</organism>